<comment type="subcellular location">
    <subcellularLocation>
        <location evidence="1 8">Cell membrane</location>
        <topology evidence="1 8">Multi-pass membrane protein</topology>
    </subcellularLocation>
</comment>
<evidence type="ECO:0000313" key="11">
    <source>
        <dbReference type="Proteomes" id="UP000231092"/>
    </source>
</evidence>
<dbReference type="GO" id="GO:0005886">
    <property type="term" value="C:plasma membrane"/>
    <property type="evidence" value="ECO:0007669"/>
    <property type="project" value="UniProtKB-SubCell"/>
</dbReference>
<dbReference type="OrthoDB" id="3034158at2"/>
<feature type="transmembrane region" description="Helical" evidence="9">
    <location>
        <begin position="146"/>
        <end position="167"/>
    </location>
</feature>
<dbReference type="EMBL" id="PGET01000001">
    <property type="protein sequence ID" value="PJJ30361.1"/>
    <property type="molecule type" value="Genomic_DNA"/>
</dbReference>
<comment type="similarity">
    <text evidence="2 8">Belongs to the nucleobase:cation symporter-2 (NCS2) (TC 2.A.40) family. Azg-like subfamily.</text>
</comment>
<feature type="transmembrane region" description="Helical" evidence="9">
    <location>
        <begin position="442"/>
        <end position="461"/>
    </location>
</feature>
<keyword evidence="7 8" id="KW-0472">Membrane</keyword>
<feature type="transmembrane region" description="Helical" evidence="9">
    <location>
        <begin position="309"/>
        <end position="333"/>
    </location>
</feature>
<feature type="transmembrane region" description="Helical" evidence="9">
    <location>
        <begin position="179"/>
        <end position="198"/>
    </location>
</feature>
<evidence type="ECO:0000256" key="4">
    <source>
        <dbReference type="ARBA" id="ARBA00022475"/>
    </source>
</evidence>
<evidence type="ECO:0000256" key="9">
    <source>
        <dbReference type="SAM" id="Phobius"/>
    </source>
</evidence>
<evidence type="ECO:0000256" key="5">
    <source>
        <dbReference type="ARBA" id="ARBA00022692"/>
    </source>
</evidence>
<reference evidence="10 11" key="1">
    <citation type="submission" date="2017-11" db="EMBL/GenBank/DDBJ databases">
        <title>Understudied soil microbes with underappreciated capabilities: Untangling the Clostridium saccharolyticum group.</title>
        <authorList>
            <person name="Leschine S."/>
        </authorList>
    </citation>
    <scope>NUCLEOTIDE SEQUENCE [LARGE SCALE GENOMIC DNA]</scope>
    <source>
        <strain evidence="10 11">18A</strain>
    </source>
</reference>
<feature type="transmembrane region" description="Helical" evidence="9">
    <location>
        <begin position="204"/>
        <end position="220"/>
    </location>
</feature>
<feature type="transmembrane region" description="Helical" evidence="9">
    <location>
        <begin position="61"/>
        <end position="80"/>
    </location>
</feature>
<dbReference type="PIRSF" id="PIRSF005353">
    <property type="entry name" value="PbuG"/>
    <property type="match status" value="1"/>
</dbReference>
<sequence>MERGKQAGRGSSFLERQFHLKENQTNVKTEVIAGLTTFLTCTYILAVNPAILSSTGMDSKAVLWATAISAAIACFAMGLLTNFPFALAPAMGLNAYFAYTVCGALGLSWQNALACVFVEGVTFSILSVIGVQDKIVNGIPECLKQAISAAIGFFIAFSGLHNAGIIMYDPDNLLQLGNLRDPGVILALIGILLTAGLVIKRVKGAILIGILGITFLGLLFKNPDTGVAYTQWQGLIAIENPVKALAPTFGQLTFKGLFEGGVATTIGVLFAIFSFLFVDMFDSIGVLVGVGIKAGFVNEKGELPGAGKALFVSAAGAAVGAIFGTQTVTVFGAESTTGIAEGGRTGLTAIVIGVFFLLSLLFTPLFLMIPGIATAPALVMVGIFMIEPLMHVDLGDTKIAFPVFICVAFMAFTFNIAYGILFGLLAYTGGQVFAGNAKKLSVPTWILSAVFMLYLVLEIIFR</sequence>
<dbReference type="GO" id="GO:0005345">
    <property type="term" value="F:purine nucleobase transmembrane transporter activity"/>
    <property type="evidence" value="ECO:0007669"/>
    <property type="project" value="TreeGrafter"/>
</dbReference>
<proteinExistence type="inferred from homology"/>
<gene>
    <name evidence="10" type="ORF">H171_3962</name>
</gene>
<name>A0A2M8ZA93_9FIRM</name>
<evidence type="ECO:0000256" key="8">
    <source>
        <dbReference type="PIRNR" id="PIRNR005353"/>
    </source>
</evidence>
<evidence type="ECO:0000256" key="2">
    <source>
        <dbReference type="ARBA" id="ARBA00005697"/>
    </source>
</evidence>
<organism evidence="10 11">
    <name type="scientific">[Clostridium] celerecrescens 18A</name>
    <dbReference type="NCBI Taxonomy" id="1286362"/>
    <lineage>
        <taxon>Bacteria</taxon>
        <taxon>Bacillati</taxon>
        <taxon>Bacillota</taxon>
        <taxon>Clostridia</taxon>
        <taxon>Lachnospirales</taxon>
        <taxon>Lachnospiraceae</taxon>
        <taxon>Lacrimispora</taxon>
    </lineage>
</organism>
<evidence type="ECO:0000256" key="6">
    <source>
        <dbReference type="ARBA" id="ARBA00022989"/>
    </source>
</evidence>
<dbReference type="InterPro" id="IPR026033">
    <property type="entry name" value="Azg-like_bact_archaea"/>
</dbReference>
<dbReference type="AlphaFoldDB" id="A0A2M8ZA93"/>
<feature type="transmembrane region" description="Helical" evidence="9">
    <location>
        <begin position="399"/>
        <end position="422"/>
    </location>
</feature>
<keyword evidence="4 8" id="KW-1003">Cell membrane</keyword>
<evidence type="ECO:0000313" key="10">
    <source>
        <dbReference type="EMBL" id="PJJ30361.1"/>
    </source>
</evidence>
<dbReference type="PANTHER" id="PTHR43337">
    <property type="entry name" value="XANTHINE/URACIL PERMEASE C887.17-RELATED"/>
    <property type="match status" value="1"/>
</dbReference>
<dbReference type="InterPro" id="IPR006043">
    <property type="entry name" value="NCS2"/>
</dbReference>
<evidence type="ECO:0000256" key="1">
    <source>
        <dbReference type="ARBA" id="ARBA00004651"/>
    </source>
</evidence>
<feature type="transmembrane region" description="Helical" evidence="9">
    <location>
        <begin position="31"/>
        <end position="52"/>
    </location>
</feature>
<evidence type="ECO:0000256" key="3">
    <source>
        <dbReference type="ARBA" id="ARBA00022448"/>
    </source>
</evidence>
<comment type="caution">
    <text evidence="10">The sequence shown here is derived from an EMBL/GenBank/DDBJ whole genome shotgun (WGS) entry which is preliminary data.</text>
</comment>
<protein>
    <submittedName>
        <fullName evidence="10">AGZA family xanthine/uracil permease-like MFS transporter</fullName>
    </submittedName>
</protein>
<keyword evidence="6 8" id="KW-1133">Transmembrane helix</keyword>
<feature type="transmembrane region" description="Helical" evidence="9">
    <location>
        <begin position="257"/>
        <end position="278"/>
    </location>
</feature>
<dbReference type="PANTHER" id="PTHR43337:SF1">
    <property type="entry name" value="XANTHINE_URACIL PERMEASE C887.17-RELATED"/>
    <property type="match status" value="1"/>
</dbReference>
<dbReference type="Pfam" id="PF00860">
    <property type="entry name" value="Xan_ur_permease"/>
    <property type="match status" value="1"/>
</dbReference>
<keyword evidence="3 8" id="KW-0813">Transport</keyword>
<evidence type="ECO:0000256" key="7">
    <source>
        <dbReference type="ARBA" id="ARBA00023136"/>
    </source>
</evidence>
<feature type="transmembrane region" description="Helical" evidence="9">
    <location>
        <begin position="345"/>
        <end position="362"/>
    </location>
</feature>
<dbReference type="Proteomes" id="UP000231092">
    <property type="component" value="Unassembled WGS sequence"/>
</dbReference>
<keyword evidence="5 8" id="KW-0812">Transmembrane</keyword>
<accession>A0A2M8ZA93</accession>
<feature type="transmembrane region" description="Helical" evidence="9">
    <location>
        <begin position="86"/>
        <end position="105"/>
    </location>
</feature>
<feature type="transmembrane region" description="Helical" evidence="9">
    <location>
        <begin position="112"/>
        <end position="131"/>
    </location>
</feature>
<dbReference type="InterPro" id="IPR045018">
    <property type="entry name" value="Azg-like"/>
</dbReference>